<accession>E7N3X7</accession>
<protein>
    <submittedName>
        <fullName evidence="1">Uncharacterized protein</fullName>
    </submittedName>
</protein>
<proteinExistence type="predicted"/>
<name>E7N3X7_9FIRM</name>
<gene>
    <name evidence="1" type="ORF">HMPREF9555_01716</name>
</gene>
<dbReference type="EMBL" id="AECV01000036">
    <property type="protein sequence ID" value="EFW29154.1"/>
    <property type="molecule type" value="Genomic_DNA"/>
</dbReference>
<sequence>MILLISQYEYLAFMIHPYHSARHQKNQVFLSFFINKNYELSSSFSTGFLCTEYIDTLYQIEFPYQKIKRRASFKNHPIPSVYKKRIHQFHILFYI</sequence>
<dbReference type="HOGENOM" id="CLU_2371176_0_0_9"/>
<evidence type="ECO:0000313" key="2">
    <source>
        <dbReference type="Proteomes" id="UP000004633"/>
    </source>
</evidence>
<dbReference type="Proteomes" id="UP000004633">
    <property type="component" value="Unassembled WGS sequence"/>
</dbReference>
<organism evidence="1 2">
    <name type="scientific">Selenomonas artemidis F0399</name>
    <dbReference type="NCBI Taxonomy" id="749551"/>
    <lineage>
        <taxon>Bacteria</taxon>
        <taxon>Bacillati</taxon>
        <taxon>Bacillota</taxon>
        <taxon>Negativicutes</taxon>
        <taxon>Selenomonadales</taxon>
        <taxon>Selenomonadaceae</taxon>
        <taxon>Selenomonas</taxon>
    </lineage>
</organism>
<comment type="caution">
    <text evidence="1">The sequence shown here is derived from an EMBL/GenBank/DDBJ whole genome shotgun (WGS) entry which is preliminary data.</text>
</comment>
<dbReference type="AlphaFoldDB" id="E7N3X7"/>
<reference evidence="1 2" key="1">
    <citation type="submission" date="2010-08" db="EMBL/GenBank/DDBJ databases">
        <authorList>
            <person name="Weinstock G."/>
            <person name="Sodergren E."/>
            <person name="Clifton S."/>
            <person name="Fulton L."/>
            <person name="Fulton B."/>
            <person name="Courtney L."/>
            <person name="Fronick C."/>
            <person name="Harrison M."/>
            <person name="Strong C."/>
            <person name="Farmer C."/>
            <person name="Delahaunty K."/>
            <person name="Markovic C."/>
            <person name="Hall O."/>
            <person name="Minx P."/>
            <person name="Tomlinson C."/>
            <person name="Mitreva M."/>
            <person name="Hou S."/>
            <person name="Chen J."/>
            <person name="Wollam A."/>
            <person name="Pepin K.H."/>
            <person name="Johnson M."/>
            <person name="Bhonagiri V."/>
            <person name="Zhang X."/>
            <person name="Suruliraj S."/>
            <person name="Warren W."/>
            <person name="Chinwalla A."/>
            <person name="Mardis E.R."/>
            <person name="Wilson R.K."/>
        </authorList>
    </citation>
    <scope>NUCLEOTIDE SEQUENCE [LARGE SCALE GENOMIC DNA]</scope>
    <source>
        <strain evidence="1 2">F0399</strain>
    </source>
</reference>
<keyword evidence="2" id="KW-1185">Reference proteome</keyword>
<evidence type="ECO:0000313" key="1">
    <source>
        <dbReference type="EMBL" id="EFW29154.1"/>
    </source>
</evidence>
<dbReference type="STRING" id="749551.HMPREF9555_01716"/>